<keyword evidence="3" id="KW-1185">Reference proteome</keyword>
<feature type="region of interest" description="Disordered" evidence="1">
    <location>
        <begin position="82"/>
        <end position="108"/>
    </location>
</feature>
<feature type="compositionally biased region" description="Basic residues" evidence="1">
    <location>
        <begin position="85"/>
        <end position="95"/>
    </location>
</feature>
<proteinExistence type="predicted"/>
<evidence type="ECO:0000256" key="1">
    <source>
        <dbReference type="SAM" id="MobiDB-lite"/>
    </source>
</evidence>
<name>A0ABR3DG38_NEUIN</name>
<evidence type="ECO:0000313" key="3">
    <source>
        <dbReference type="Proteomes" id="UP001451303"/>
    </source>
</evidence>
<protein>
    <submittedName>
        <fullName evidence="2">Uncharacterized protein</fullName>
    </submittedName>
</protein>
<sequence>MLVDRVQASFMEVAPLDHEYLLPFHFTKWVFWQSLSSPLTLPWNIEDTVQRTYVLRYLAFCARVCKSCAPVTQFFPTFNQQRESHNKRDKLRRSQARQSQNTPGSRNSVSPFLHHLSLLSICTYPHGLPPAISSVSFPFFIQKGQISPARDTRKLISGIWNQGIRQGTTAGGRYPERYTGATFLTTDPEAALSWFLASSAVACNLTT</sequence>
<organism evidence="2 3">
    <name type="scientific">Neurospora intermedia</name>
    <dbReference type="NCBI Taxonomy" id="5142"/>
    <lineage>
        <taxon>Eukaryota</taxon>
        <taxon>Fungi</taxon>
        <taxon>Dikarya</taxon>
        <taxon>Ascomycota</taxon>
        <taxon>Pezizomycotina</taxon>
        <taxon>Sordariomycetes</taxon>
        <taxon>Sordariomycetidae</taxon>
        <taxon>Sordariales</taxon>
        <taxon>Sordariaceae</taxon>
        <taxon>Neurospora</taxon>
    </lineage>
</organism>
<reference evidence="2 3" key="1">
    <citation type="submission" date="2023-09" db="EMBL/GenBank/DDBJ databases">
        <title>Multi-omics analysis of a traditional fermented food reveals byproduct-associated fungal strains for waste-to-food upcycling.</title>
        <authorList>
            <consortium name="Lawrence Berkeley National Laboratory"/>
            <person name="Rekdal V.M."/>
            <person name="Villalobos-Escobedo J.M."/>
            <person name="Rodriguez-Valeron N."/>
            <person name="Garcia M.O."/>
            <person name="Vasquez D.P."/>
            <person name="Damayanti I."/>
            <person name="Sorensen P.M."/>
            <person name="Baidoo E.E."/>
            <person name="De Carvalho A.C."/>
            <person name="Riley R."/>
            <person name="Lipzen A."/>
            <person name="He G."/>
            <person name="Yan M."/>
            <person name="Haridas S."/>
            <person name="Daum C."/>
            <person name="Yoshinaga Y."/>
            <person name="Ng V."/>
            <person name="Grigoriev I.V."/>
            <person name="Munk R."/>
            <person name="Nuraida L."/>
            <person name="Wijaya C.H."/>
            <person name="Morales P.-C."/>
            <person name="Keasling J.D."/>
        </authorList>
    </citation>
    <scope>NUCLEOTIDE SEQUENCE [LARGE SCALE GENOMIC DNA]</scope>
    <source>
        <strain evidence="2 3">FGSC 2613</strain>
    </source>
</reference>
<accession>A0ABR3DG38</accession>
<dbReference type="Proteomes" id="UP001451303">
    <property type="component" value="Unassembled WGS sequence"/>
</dbReference>
<gene>
    <name evidence="2" type="ORF">QR685DRAFT_209446</name>
</gene>
<feature type="compositionally biased region" description="Polar residues" evidence="1">
    <location>
        <begin position="96"/>
        <end position="108"/>
    </location>
</feature>
<comment type="caution">
    <text evidence="2">The sequence shown here is derived from an EMBL/GenBank/DDBJ whole genome shotgun (WGS) entry which is preliminary data.</text>
</comment>
<dbReference type="EMBL" id="JAVLET010000003">
    <property type="protein sequence ID" value="KAL0471639.1"/>
    <property type="molecule type" value="Genomic_DNA"/>
</dbReference>
<evidence type="ECO:0000313" key="2">
    <source>
        <dbReference type="EMBL" id="KAL0471639.1"/>
    </source>
</evidence>